<gene>
    <name evidence="1" type="ORF">SAMN02745121_08579</name>
</gene>
<dbReference type="EMBL" id="FOMX01000061">
    <property type="protein sequence ID" value="SFF39596.1"/>
    <property type="molecule type" value="Genomic_DNA"/>
</dbReference>
<protein>
    <submittedName>
        <fullName evidence="1">Uncharacterized protein</fullName>
    </submittedName>
</protein>
<evidence type="ECO:0000313" key="2">
    <source>
        <dbReference type="Proteomes" id="UP000199400"/>
    </source>
</evidence>
<dbReference type="RefSeq" id="WP_096326536.1">
    <property type="nucleotide sequence ID" value="NZ_FOMX01000061.1"/>
</dbReference>
<proteinExistence type="predicted"/>
<dbReference type="Proteomes" id="UP000199400">
    <property type="component" value="Unassembled WGS sequence"/>
</dbReference>
<sequence>MGKFFLSQPASLGDGCMDIPPIHRVYVDSESTWILLQHEGIWTLVFVPRHEVTHPPPIPA</sequence>
<dbReference type="AlphaFoldDB" id="A0A1I2IFH6"/>
<name>A0A1I2IFH6_9BACT</name>
<organism evidence="1 2">
    <name type="scientific">Nannocystis exedens</name>
    <dbReference type="NCBI Taxonomy" id="54"/>
    <lineage>
        <taxon>Bacteria</taxon>
        <taxon>Pseudomonadati</taxon>
        <taxon>Myxococcota</taxon>
        <taxon>Polyangia</taxon>
        <taxon>Nannocystales</taxon>
        <taxon>Nannocystaceae</taxon>
        <taxon>Nannocystis</taxon>
    </lineage>
</organism>
<accession>A0A1I2IFH6</accession>
<evidence type="ECO:0000313" key="1">
    <source>
        <dbReference type="EMBL" id="SFF39596.1"/>
    </source>
</evidence>
<reference evidence="2" key="1">
    <citation type="submission" date="2016-10" db="EMBL/GenBank/DDBJ databases">
        <authorList>
            <person name="Varghese N."/>
            <person name="Submissions S."/>
        </authorList>
    </citation>
    <scope>NUCLEOTIDE SEQUENCE [LARGE SCALE GENOMIC DNA]</scope>
    <source>
        <strain evidence="2">ATCC 25963</strain>
    </source>
</reference>
<keyword evidence="2" id="KW-1185">Reference proteome</keyword>